<comment type="caution">
    <text evidence="9">The sequence shown here is derived from an EMBL/GenBank/DDBJ whole genome shotgun (WGS) entry which is preliminary data.</text>
</comment>
<dbReference type="InterPro" id="IPR044836">
    <property type="entry name" value="TOL_plant"/>
</dbReference>
<dbReference type="InterPro" id="IPR038425">
    <property type="entry name" value="GAT_sf"/>
</dbReference>
<dbReference type="Gene3D" id="1.20.58.160">
    <property type="match status" value="1"/>
</dbReference>
<evidence type="ECO:0000256" key="3">
    <source>
        <dbReference type="ARBA" id="ARBA00022448"/>
    </source>
</evidence>
<gene>
    <name evidence="9" type="ORF">SASPL_106169</name>
</gene>
<dbReference type="CDD" id="cd03561">
    <property type="entry name" value="VHS"/>
    <property type="match status" value="1"/>
</dbReference>
<dbReference type="SUPFAM" id="SSF48464">
    <property type="entry name" value="ENTH/VHS domain"/>
    <property type="match status" value="1"/>
</dbReference>
<feature type="compositionally biased region" description="Basic and acidic residues" evidence="6">
    <location>
        <begin position="389"/>
        <end position="401"/>
    </location>
</feature>
<evidence type="ECO:0000313" key="9">
    <source>
        <dbReference type="EMBL" id="KAG6434531.1"/>
    </source>
</evidence>
<comment type="subcellular location">
    <subcellularLocation>
        <location evidence="1">Membrane</location>
        <topology evidence="1">Peripheral membrane protein</topology>
    </subcellularLocation>
</comment>
<dbReference type="GO" id="GO:0016020">
    <property type="term" value="C:membrane"/>
    <property type="evidence" value="ECO:0007669"/>
    <property type="project" value="UniProtKB-SubCell"/>
</dbReference>
<reference evidence="9" key="2">
    <citation type="submission" date="2020-08" db="EMBL/GenBank/DDBJ databases">
        <title>Plant Genome Project.</title>
        <authorList>
            <person name="Zhang R.-G."/>
        </authorList>
    </citation>
    <scope>NUCLEOTIDE SEQUENCE</scope>
    <source>
        <strain evidence="9">Huo1</strain>
        <tissue evidence="9">Leaf</tissue>
    </source>
</reference>
<dbReference type="SMART" id="SM00288">
    <property type="entry name" value="VHS"/>
    <property type="match status" value="1"/>
</dbReference>
<comment type="similarity">
    <text evidence="2">Belongs to the TOM1 family.</text>
</comment>
<evidence type="ECO:0000313" key="10">
    <source>
        <dbReference type="Proteomes" id="UP000298416"/>
    </source>
</evidence>
<evidence type="ECO:0008006" key="11">
    <source>
        <dbReference type="Google" id="ProtNLM"/>
    </source>
</evidence>
<dbReference type="PANTHER" id="PTHR46646:SF5">
    <property type="entry name" value="TOM1-LIKE PROTEIN 2"/>
    <property type="match status" value="1"/>
</dbReference>
<keyword evidence="5" id="KW-0472">Membrane</keyword>
<evidence type="ECO:0000256" key="4">
    <source>
        <dbReference type="ARBA" id="ARBA00022927"/>
    </source>
</evidence>
<dbReference type="GO" id="GO:0043130">
    <property type="term" value="F:ubiquitin binding"/>
    <property type="evidence" value="ECO:0007669"/>
    <property type="project" value="InterPro"/>
</dbReference>
<dbReference type="GO" id="GO:0005737">
    <property type="term" value="C:cytoplasm"/>
    <property type="evidence" value="ECO:0007669"/>
    <property type="project" value="UniProtKB-ARBA"/>
</dbReference>
<dbReference type="Pfam" id="PF03127">
    <property type="entry name" value="GAT"/>
    <property type="match status" value="1"/>
</dbReference>
<evidence type="ECO:0000256" key="2">
    <source>
        <dbReference type="ARBA" id="ARBA00007708"/>
    </source>
</evidence>
<evidence type="ECO:0000259" key="8">
    <source>
        <dbReference type="PROSITE" id="PS50909"/>
    </source>
</evidence>
<dbReference type="PROSITE" id="PS50909">
    <property type="entry name" value="GAT"/>
    <property type="match status" value="1"/>
</dbReference>
<proteinExistence type="inferred from homology"/>
<keyword evidence="4" id="KW-0653">Protein transport</keyword>
<dbReference type="PROSITE" id="PS50179">
    <property type="entry name" value="VHS"/>
    <property type="match status" value="1"/>
</dbReference>
<dbReference type="PANTHER" id="PTHR46646">
    <property type="entry name" value="TOM1-LIKE PROTEIN 1"/>
    <property type="match status" value="1"/>
</dbReference>
<dbReference type="AlphaFoldDB" id="A0A8X9ABG7"/>
<accession>A0A8X9ABG7</accession>
<dbReference type="EMBL" id="PNBA02000002">
    <property type="protein sequence ID" value="KAG6434531.1"/>
    <property type="molecule type" value="Genomic_DNA"/>
</dbReference>
<reference evidence="9" key="1">
    <citation type="submission" date="2018-01" db="EMBL/GenBank/DDBJ databases">
        <authorList>
            <person name="Mao J.F."/>
        </authorList>
    </citation>
    <scope>NUCLEOTIDE SEQUENCE</scope>
    <source>
        <strain evidence="9">Huo1</strain>
        <tissue evidence="9">Leaf</tissue>
    </source>
</reference>
<dbReference type="Proteomes" id="UP000298416">
    <property type="component" value="Unassembled WGS sequence"/>
</dbReference>
<dbReference type="GO" id="GO:0043328">
    <property type="term" value="P:protein transport to vacuole involved in ubiquitin-dependent protein catabolic process via the multivesicular body sorting pathway"/>
    <property type="evidence" value="ECO:0007669"/>
    <property type="project" value="InterPro"/>
</dbReference>
<dbReference type="InterPro" id="IPR004152">
    <property type="entry name" value="GAT_dom"/>
</dbReference>
<keyword evidence="3" id="KW-0813">Transport</keyword>
<keyword evidence="10" id="KW-1185">Reference proteome</keyword>
<dbReference type="OrthoDB" id="2018246at2759"/>
<evidence type="ECO:0000256" key="5">
    <source>
        <dbReference type="ARBA" id="ARBA00023136"/>
    </source>
</evidence>
<dbReference type="Pfam" id="PF00790">
    <property type="entry name" value="VHS"/>
    <property type="match status" value="1"/>
</dbReference>
<name>A0A8X9ABG7_SALSN</name>
<evidence type="ECO:0000259" key="7">
    <source>
        <dbReference type="PROSITE" id="PS50179"/>
    </source>
</evidence>
<dbReference type="Gene3D" id="1.25.40.90">
    <property type="match status" value="1"/>
</dbReference>
<protein>
    <recommendedName>
        <fullName evidence="11">TOM1-like protein 2</fullName>
    </recommendedName>
</protein>
<evidence type="ECO:0000256" key="1">
    <source>
        <dbReference type="ARBA" id="ARBA00004170"/>
    </source>
</evidence>
<evidence type="ECO:0000256" key="6">
    <source>
        <dbReference type="SAM" id="MobiDB-lite"/>
    </source>
</evidence>
<feature type="compositionally biased region" description="Polar residues" evidence="6">
    <location>
        <begin position="329"/>
        <end position="341"/>
    </location>
</feature>
<feature type="domain" description="GAT" evidence="8">
    <location>
        <begin position="229"/>
        <end position="316"/>
    </location>
</feature>
<dbReference type="SUPFAM" id="SSF89009">
    <property type="entry name" value="GAT-like domain"/>
    <property type="match status" value="1"/>
</dbReference>
<feature type="domain" description="VHS" evidence="7">
    <location>
        <begin position="52"/>
        <end position="180"/>
    </location>
</feature>
<organism evidence="9">
    <name type="scientific">Salvia splendens</name>
    <name type="common">Scarlet sage</name>
    <dbReference type="NCBI Taxonomy" id="180675"/>
    <lineage>
        <taxon>Eukaryota</taxon>
        <taxon>Viridiplantae</taxon>
        <taxon>Streptophyta</taxon>
        <taxon>Embryophyta</taxon>
        <taxon>Tracheophyta</taxon>
        <taxon>Spermatophyta</taxon>
        <taxon>Magnoliopsida</taxon>
        <taxon>eudicotyledons</taxon>
        <taxon>Gunneridae</taxon>
        <taxon>Pentapetalae</taxon>
        <taxon>asterids</taxon>
        <taxon>lamiids</taxon>
        <taxon>Lamiales</taxon>
        <taxon>Lamiaceae</taxon>
        <taxon>Nepetoideae</taxon>
        <taxon>Mentheae</taxon>
        <taxon>Salviinae</taxon>
        <taxon>Salvia</taxon>
        <taxon>Salvia subgen. Calosphace</taxon>
        <taxon>core Calosphace</taxon>
    </lineage>
</organism>
<dbReference type="InterPro" id="IPR002014">
    <property type="entry name" value="VHS_dom"/>
</dbReference>
<dbReference type="GO" id="GO:0035091">
    <property type="term" value="F:phosphatidylinositol binding"/>
    <property type="evidence" value="ECO:0007669"/>
    <property type="project" value="InterPro"/>
</dbReference>
<feature type="compositionally biased region" description="Polar residues" evidence="6">
    <location>
        <begin position="350"/>
        <end position="388"/>
    </location>
</feature>
<sequence length="401" mass="44198">MEKLDLSKLKLASSSLGERIKTSSAQMGRTISSKMKEILQTPTPESKAVDEATAETLPEPNWGLNLRICAMISRTEYDGTEIVRAIKKKLAAARSPPTQLLSLDLLETCASNCEKVFSEVASEKVLDDMVRLIEDPRTDHGVRVRALQLIRGWGESNDLDYLPVFRQTYMNLKSREFPPPAQEKSFPSDQRNLESYLGEQQLASSERQSIPNSGAANEEVPSFITYGFQSKEEKKEHLLVARNSLDILSSILNSDTEPKPVKDDLTISMLENCKQSLPIVQRVIESTSDDEVMLFDALNLHEELQNVVSRHSELVTALESGEAKDQSTEDLSGDSNTTKSTLGPHDTNETADNSIAGNTNETTDNSIASSTNETTDNSIAGSTRSNKSGHQEESAEKSSKE</sequence>
<dbReference type="InterPro" id="IPR008942">
    <property type="entry name" value="ENTH_VHS"/>
</dbReference>
<feature type="region of interest" description="Disordered" evidence="6">
    <location>
        <begin position="319"/>
        <end position="401"/>
    </location>
</feature>